<protein>
    <submittedName>
        <fullName evidence="1">Uncharacterized protein</fullName>
    </submittedName>
</protein>
<evidence type="ECO:0000313" key="1">
    <source>
        <dbReference type="EMBL" id="SBW22337.1"/>
    </source>
</evidence>
<dbReference type="Gene3D" id="3.40.50.2000">
    <property type="entry name" value="Glycogen Phosphorylase B"/>
    <property type="match status" value="1"/>
</dbReference>
<accession>A0A1C3NXR9</accession>
<dbReference type="EMBL" id="FLUV01001040">
    <property type="protein sequence ID" value="SBW22337.1"/>
    <property type="molecule type" value="Genomic_DNA"/>
</dbReference>
<keyword evidence="2" id="KW-1185">Reference proteome</keyword>
<evidence type="ECO:0000313" key="2">
    <source>
        <dbReference type="Proteomes" id="UP000199013"/>
    </source>
</evidence>
<sequence length="346" mass="39195">MDVMHGSETMEATMTAAKERTVLVDCAGARMGGARRLLLELDGYLADNHRPDVRIIGRDQPVNPTWLIQRERPWKHSRVVSLNNVGFVVTPARRWLLLHQPQHFLDPEEIRNLGNRIDREIPWQAKVVRQAARRSDVIVVPTTGMAQRVAMAAPDLSSRISVRPNPLSMEPEPVSDRKPGVFLCPVLFARWKRMGDILRVIDDAVEIVRRKHGTPVEVLVTATPQEAHTEGVGDARHLRFIGRITHADVTRHRRTSWATIYPTRIESFGYPLAEARLAAQPVVAHDTPHNREVAGGALVPFTRENPEEVADAIRRALETQVPQEHDNPFDRDRYFNWMLGEAEVTP</sequence>
<dbReference type="GO" id="GO:0016757">
    <property type="term" value="F:glycosyltransferase activity"/>
    <property type="evidence" value="ECO:0007669"/>
    <property type="project" value="InterPro"/>
</dbReference>
<dbReference type="AlphaFoldDB" id="A0A1C3NXR9"/>
<dbReference type="SUPFAM" id="SSF53756">
    <property type="entry name" value="UDP-Glycosyltransferase/glycogen phosphorylase"/>
    <property type="match status" value="1"/>
</dbReference>
<dbReference type="PANTHER" id="PTHR46401">
    <property type="entry name" value="GLYCOSYLTRANSFERASE WBBK-RELATED"/>
    <property type="match status" value="1"/>
</dbReference>
<dbReference type="PANTHER" id="PTHR46401:SF8">
    <property type="entry name" value="BLL6006 PROTEIN"/>
    <property type="match status" value="1"/>
</dbReference>
<dbReference type="Proteomes" id="UP000199013">
    <property type="component" value="Unassembled WGS sequence"/>
</dbReference>
<reference evidence="2" key="1">
    <citation type="submission" date="2016-02" db="EMBL/GenBank/DDBJ databases">
        <authorList>
            <person name="Wibberg D."/>
        </authorList>
    </citation>
    <scope>NUCLEOTIDE SEQUENCE [LARGE SCALE GENOMIC DNA]</scope>
</reference>
<organism evidence="1 2">
    <name type="scientific">Candidatus Protofrankia californiensis</name>
    <dbReference type="NCBI Taxonomy" id="1839754"/>
    <lineage>
        <taxon>Bacteria</taxon>
        <taxon>Bacillati</taxon>
        <taxon>Actinomycetota</taxon>
        <taxon>Actinomycetes</taxon>
        <taxon>Frankiales</taxon>
        <taxon>Frankiaceae</taxon>
        <taxon>Protofrankia</taxon>
    </lineage>
</organism>
<dbReference type="Pfam" id="PF13692">
    <property type="entry name" value="Glyco_trans_1_4"/>
    <property type="match status" value="1"/>
</dbReference>
<proteinExistence type="predicted"/>
<gene>
    <name evidence="1" type="ORF">FDG2_2482</name>
</gene>
<name>A0A1C3NXR9_9ACTN</name>